<dbReference type="InterPro" id="IPR011989">
    <property type="entry name" value="ARM-like"/>
</dbReference>
<sequence>MGSLFSKDKRQKNDERKGVGSAPSRLEGLDGTTPPEVPDVPKRALTPDTATRQKTVSPVAVSAAADSPSPASTTSPTEEKKPAGVIREEPAPQHEAPTKAASGAVPLTVPDSAPEPFPEASPSPPPVGPECATPTKRAPKKMDYVGVQSDGTKLAADLPAAVQVPEEAAGWTAVLGESTVRSLYSPDWKTREQALQAIMRSLSNARFNAQHAPEDIWVTVTQLLDKALKDKVAPLYYSALELLSTLVSSYSSMLPYSALTQGLEPLMPTLLHRVGNNNARIQETSIQALLTLANQPTLGLAFLGPHALNPIPKKSQMGSAAASQMAGRLELITCMLNVQVQQQMGFGSAGRTAGATAAGRVATDALAPEEIVRFTRPAMDMPDDKVRATAVRLVAEVYRGRKAAGQPFEVEKLLGSGVKPALLQVLHRRFAEVDEEIAGGGSRAAGNEDVPVGPGITIKAPGSGGRASTLPPLSGRFGALPALAVKGSRPAGSSLGGPPSSADAAGTNGLAPSSADPLARPPRTPLSPGSAGGSRGRTPPRTGPAPGPRAPSPMRSGSPLRPSRGDHMAAGALLPGTMPDGDGDDVLMIQSGTSTPVRGNSSQSVRNTSSQSNRAPHSLKPRSREGCHGRTNNLDDAEEQLIEYILNDEARAAS</sequence>
<gene>
    <name evidence="3" type="ORF">VaNZ11_006162</name>
</gene>
<organism evidence="3 4">
    <name type="scientific">Volvox africanus</name>
    <dbReference type="NCBI Taxonomy" id="51714"/>
    <lineage>
        <taxon>Eukaryota</taxon>
        <taxon>Viridiplantae</taxon>
        <taxon>Chlorophyta</taxon>
        <taxon>core chlorophytes</taxon>
        <taxon>Chlorophyceae</taxon>
        <taxon>CS clade</taxon>
        <taxon>Chlamydomonadales</taxon>
        <taxon>Volvocaceae</taxon>
        <taxon>Volvox</taxon>
    </lineage>
</organism>
<name>A0ABQ5S1F3_9CHLO</name>
<feature type="region of interest" description="Disordered" evidence="1">
    <location>
        <begin position="439"/>
        <end position="473"/>
    </location>
</feature>
<feature type="compositionally biased region" description="Pro residues" evidence="1">
    <location>
        <begin position="541"/>
        <end position="551"/>
    </location>
</feature>
<evidence type="ECO:0000256" key="1">
    <source>
        <dbReference type="SAM" id="MobiDB-lite"/>
    </source>
</evidence>
<feature type="compositionally biased region" description="Low complexity" evidence="1">
    <location>
        <begin position="488"/>
        <end position="506"/>
    </location>
</feature>
<feature type="compositionally biased region" description="Polar residues" evidence="1">
    <location>
        <begin position="590"/>
        <end position="599"/>
    </location>
</feature>
<dbReference type="SMART" id="SM01349">
    <property type="entry name" value="TOG"/>
    <property type="match status" value="1"/>
</dbReference>
<feature type="compositionally biased region" description="Pro residues" evidence="1">
    <location>
        <begin position="113"/>
        <end position="128"/>
    </location>
</feature>
<dbReference type="InterPro" id="IPR034085">
    <property type="entry name" value="TOG"/>
</dbReference>
<dbReference type="InterPro" id="IPR016024">
    <property type="entry name" value="ARM-type_fold"/>
</dbReference>
<evidence type="ECO:0000313" key="4">
    <source>
        <dbReference type="Proteomes" id="UP001165090"/>
    </source>
</evidence>
<feature type="region of interest" description="Disordered" evidence="1">
    <location>
        <begin position="1"/>
        <end position="137"/>
    </location>
</feature>
<keyword evidence="4" id="KW-1185">Reference proteome</keyword>
<dbReference type="PANTHER" id="PTHR13371">
    <property type="entry name" value="GLYCINE-, GLUTAMATE-, THIENYLCYCLOHEXYLPIPERIDINE-BINDING PROTEIN"/>
    <property type="match status" value="1"/>
</dbReference>
<dbReference type="Pfam" id="PF21040">
    <property type="entry name" value="CEP104-like_TOG"/>
    <property type="match status" value="1"/>
</dbReference>
<proteinExistence type="predicted"/>
<comment type="caution">
    <text evidence="3">The sequence shown here is derived from an EMBL/GenBank/DDBJ whole genome shotgun (WGS) entry which is preliminary data.</text>
</comment>
<accession>A0ABQ5S1F3</accession>
<feature type="domain" description="TOG" evidence="2">
    <location>
        <begin position="161"/>
        <end position="439"/>
    </location>
</feature>
<dbReference type="Proteomes" id="UP001165090">
    <property type="component" value="Unassembled WGS sequence"/>
</dbReference>
<dbReference type="InterPro" id="IPR052607">
    <property type="entry name" value="CEP104-like"/>
</dbReference>
<dbReference type="PANTHER" id="PTHR13371:SF0">
    <property type="entry name" value="CENTROSOMAL PROTEIN OF 104 KDA"/>
    <property type="match status" value="1"/>
</dbReference>
<feature type="compositionally biased region" description="Basic and acidic residues" evidence="1">
    <location>
        <begin position="1"/>
        <end position="18"/>
    </location>
</feature>
<dbReference type="EMBL" id="BSDZ01000015">
    <property type="protein sequence ID" value="GLI63259.1"/>
    <property type="molecule type" value="Genomic_DNA"/>
</dbReference>
<feature type="compositionally biased region" description="Low complexity" evidence="1">
    <location>
        <begin position="55"/>
        <end position="76"/>
    </location>
</feature>
<protein>
    <recommendedName>
        <fullName evidence="2">TOG domain-containing protein</fullName>
    </recommendedName>
</protein>
<dbReference type="SUPFAM" id="SSF48371">
    <property type="entry name" value="ARM repeat"/>
    <property type="match status" value="1"/>
</dbReference>
<evidence type="ECO:0000259" key="2">
    <source>
        <dbReference type="SMART" id="SM01349"/>
    </source>
</evidence>
<reference evidence="3 4" key="1">
    <citation type="journal article" date="2023" name="IScience">
        <title>Expanded male sex-determining region conserved during the evolution of homothallism in the green alga Volvox.</title>
        <authorList>
            <person name="Yamamoto K."/>
            <person name="Matsuzaki R."/>
            <person name="Mahakham W."/>
            <person name="Heman W."/>
            <person name="Sekimoto H."/>
            <person name="Kawachi M."/>
            <person name="Minakuchi Y."/>
            <person name="Toyoda A."/>
            <person name="Nozaki H."/>
        </authorList>
    </citation>
    <scope>NUCLEOTIDE SEQUENCE [LARGE SCALE GENOMIC DNA]</scope>
    <source>
        <strain evidence="3 4">NIES-4468</strain>
    </source>
</reference>
<feature type="compositionally biased region" description="Low complexity" evidence="1">
    <location>
        <begin position="600"/>
        <end position="614"/>
    </location>
</feature>
<evidence type="ECO:0000313" key="3">
    <source>
        <dbReference type="EMBL" id="GLI63259.1"/>
    </source>
</evidence>
<feature type="region of interest" description="Disordered" evidence="1">
    <location>
        <begin position="488"/>
        <end position="635"/>
    </location>
</feature>
<dbReference type="Gene3D" id="1.25.10.10">
    <property type="entry name" value="Leucine-rich Repeat Variant"/>
    <property type="match status" value="1"/>
</dbReference>
<feature type="compositionally biased region" description="Basic and acidic residues" evidence="1">
    <location>
        <begin position="77"/>
        <end position="92"/>
    </location>
</feature>